<gene>
    <name evidence="1" type="ORF">H9761_00900</name>
</gene>
<dbReference type="AlphaFoldDB" id="A0A9D2SP71"/>
<sequence length="62" mass="7469">MDAVRDIKVRRPFFLCAVRRHFEGKDGWEKIRVTACLEIWIISKKEFRIIYEPKLDKFGKKG</sequence>
<proteinExistence type="predicted"/>
<reference evidence="1" key="1">
    <citation type="journal article" date="2021" name="PeerJ">
        <title>Extensive microbial diversity within the chicken gut microbiome revealed by metagenomics and culture.</title>
        <authorList>
            <person name="Gilroy R."/>
            <person name="Ravi A."/>
            <person name="Getino M."/>
            <person name="Pursley I."/>
            <person name="Horton D.L."/>
            <person name="Alikhan N.F."/>
            <person name="Baker D."/>
            <person name="Gharbi K."/>
            <person name="Hall N."/>
            <person name="Watson M."/>
            <person name="Adriaenssens E.M."/>
            <person name="Foster-Nyarko E."/>
            <person name="Jarju S."/>
            <person name="Secka A."/>
            <person name="Antonio M."/>
            <person name="Oren A."/>
            <person name="Chaudhuri R.R."/>
            <person name="La Ragione R."/>
            <person name="Hildebrand F."/>
            <person name="Pallen M.J."/>
        </authorList>
    </citation>
    <scope>NUCLEOTIDE SEQUENCE</scope>
    <source>
        <strain evidence="1">USAMLcec2-132</strain>
    </source>
</reference>
<dbReference type="EMBL" id="DWWS01000006">
    <property type="protein sequence ID" value="HJC22245.1"/>
    <property type="molecule type" value="Genomic_DNA"/>
</dbReference>
<name>A0A9D2SP71_9FIRM</name>
<organism evidence="1 2">
    <name type="scientific">Candidatus Eisenbergiella merdavium</name>
    <dbReference type="NCBI Taxonomy" id="2838551"/>
    <lineage>
        <taxon>Bacteria</taxon>
        <taxon>Bacillati</taxon>
        <taxon>Bacillota</taxon>
        <taxon>Clostridia</taxon>
        <taxon>Lachnospirales</taxon>
        <taxon>Lachnospiraceae</taxon>
        <taxon>Eisenbergiella</taxon>
    </lineage>
</organism>
<comment type="caution">
    <text evidence="1">The sequence shown here is derived from an EMBL/GenBank/DDBJ whole genome shotgun (WGS) entry which is preliminary data.</text>
</comment>
<accession>A0A9D2SP71</accession>
<evidence type="ECO:0000313" key="1">
    <source>
        <dbReference type="EMBL" id="HJC22245.1"/>
    </source>
</evidence>
<dbReference type="Proteomes" id="UP000823891">
    <property type="component" value="Unassembled WGS sequence"/>
</dbReference>
<reference evidence="1" key="2">
    <citation type="submission" date="2021-04" db="EMBL/GenBank/DDBJ databases">
        <authorList>
            <person name="Gilroy R."/>
        </authorList>
    </citation>
    <scope>NUCLEOTIDE SEQUENCE</scope>
    <source>
        <strain evidence="1">USAMLcec2-132</strain>
    </source>
</reference>
<evidence type="ECO:0000313" key="2">
    <source>
        <dbReference type="Proteomes" id="UP000823891"/>
    </source>
</evidence>
<protein>
    <submittedName>
        <fullName evidence="1">Uncharacterized protein</fullName>
    </submittedName>
</protein>